<feature type="region of interest" description="Disordered" evidence="1">
    <location>
        <begin position="63"/>
        <end position="89"/>
    </location>
</feature>
<feature type="compositionally biased region" description="Acidic residues" evidence="1">
    <location>
        <begin position="65"/>
        <end position="89"/>
    </location>
</feature>
<name>A0A133VMP4_9EURY</name>
<evidence type="ECO:0000256" key="2">
    <source>
        <dbReference type="SAM" id="Phobius"/>
    </source>
</evidence>
<protein>
    <recommendedName>
        <fullName evidence="5">Transcriptional regulator</fullName>
    </recommendedName>
</protein>
<gene>
    <name evidence="3" type="ORF">AKJ51_00615</name>
</gene>
<accession>A0A133VMP4</accession>
<keyword evidence="2" id="KW-0812">Transmembrane</keyword>
<feature type="transmembrane region" description="Helical" evidence="2">
    <location>
        <begin position="34"/>
        <end position="55"/>
    </location>
</feature>
<organism evidence="3 4">
    <name type="scientific">candidate division MSBL1 archaeon SCGC-AAA382A20</name>
    <dbReference type="NCBI Taxonomy" id="1698280"/>
    <lineage>
        <taxon>Archaea</taxon>
        <taxon>Methanobacteriati</taxon>
        <taxon>Methanobacteriota</taxon>
        <taxon>candidate division MSBL1</taxon>
    </lineage>
</organism>
<dbReference type="EMBL" id="LHYE01000003">
    <property type="protein sequence ID" value="KXB07681.1"/>
    <property type="molecule type" value="Genomic_DNA"/>
</dbReference>
<feature type="transmembrane region" description="Helical" evidence="2">
    <location>
        <begin position="6"/>
        <end position="27"/>
    </location>
</feature>
<keyword evidence="2" id="KW-0472">Membrane</keyword>
<evidence type="ECO:0000313" key="4">
    <source>
        <dbReference type="Proteomes" id="UP000070263"/>
    </source>
</evidence>
<evidence type="ECO:0000313" key="3">
    <source>
        <dbReference type="EMBL" id="KXB07681.1"/>
    </source>
</evidence>
<proteinExistence type="predicted"/>
<keyword evidence="2" id="KW-1133">Transmembrane helix</keyword>
<sequence length="89" mass="9596">MDSDRLIGAGIVIGCIIAAILYFGFMFMGYGTQVVMTVVSIAFVIVLGIGGWIGYTMASTPAPEPVEDLDEMEEEELGESETPEQTENQ</sequence>
<dbReference type="Proteomes" id="UP000070263">
    <property type="component" value="Unassembled WGS sequence"/>
</dbReference>
<evidence type="ECO:0000256" key="1">
    <source>
        <dbReference type="SAM" id="MobiDB-lite"/>
    </source>
</evidence>
<dbReference type="AlphaFoldDB" id="A0A133VMP4"/>
<keyword evidence="4" id="KW-1185">Reference proteome</keyword>
<comment type="caution">
    <text evidence="3">The sequence shown here is derived from an EMBL/GenBank/DDBJ whole genome shotgun (WGS) entry which is preliminary data.</text>
</comment>
<reference evidence="3 4" key="1">
    <citation type="journal article" date="2016" name="Sci. Rep.">
        <title>Metabolic traits of an uncultured archaeal lineage -MSBL1- from brine pools of the Red Sea.</title>
        <authorList>
            <person name="Mwirichia R."/>
            <person name="Alam I."/>
            <person name="Rashid M."/>
            <person name="Vinu M."/>
            <person name="Ba-Alawi W."/>
            <person name="Anthony Kamau A."/>
            <person name="Kamanda Ngugi D."/>
            <person name="Goker M."/>
            <person name="Klenk H.P."/>
            <person name="Bajic V."/>
            <person name="Stingl U."/>
        </authorList>
    </citation>
    <scope>NUCLEOTIDE SEQUENCE [LARGE SCALE GENOMIC DNA]</scope>
    <source>
        <strain evidence="3">SCGC-AAA382A20</strain>
    </source>
</reference>
<evidence type="ECO:0008006" key="5">
    <source>
        <dbReference type="Google" id="ProtNLM"/>
    </source>
</evidence>